<evidence type="ECO:0000256" key="3">
    <source>
        <dbReference type="ARBA" id="ARBA00007971"/>
    </source>
</evidence>
<evidence type="ECO:0000256" key="1">
    <source>
        <dbReference type="ARBA" id="ARBA00004117"/>
    </source>
</evidence>
<feature type="region of interest" description="Disordered" evidence="10">
    <location>
        <begin position="270"/>
        <end position="323"/>
    </location>
</feature>
<feature type="transmembrane region" description="Helical" evidence="11">
    <location>
        <begin position="421"/>
        <end position="443"/>
    </location>
</feature>
<name>A0A8K0V7R2_9RHOB</name>
<dbReference type="InterPro" id="IPR043427">
    <property type="entry name" value="YscJ/FliF"/>
</dbReference>
<dbReference type="InterPro" id="IPR013556">
    <property type="entry name" value="Flag_M-ring_C"/>
</dbReference>
<dbReference type="EMBL" id="JAESVN010000002">
    <property type="protein sequence ID" value="MBL4917032.1"/>
    <property type="molecule type" value="Genomic_DNA"/>
</dbReference>
<keyword evidence="14" id="KW-0969">Cilium</keyword>
<evidence type="ECO:0000256" key="10">
    <source>
        <dbReference type="SAM" id="MobiDB-lite"/>
    </source>
</evidence>
<comment type="similarity">
    <text evidence="3 9">Belongs to the FliF family.</text>
</comment>
<comment type="function">
    <text evidence="9">The M ring may be actively involved in energy transduction.</text>
</comment>
<evidence type="ECO:0000259" key="13">
    <source>
        <dbReference type="Pfam" id="PF08345"/>
    </source>
</evidence>
<evidence type="ECO:0000256" key="11">
    <source>
        <dbReference type="SAM" id="Phobius"/>
    </source>
</evidence>
<dbReference type="AlphaFoldDB" id="A0A8K0V7R2"/>
<evidence type="ECO:0000256" key="7">
    <source>
        <dbReference type="ARBA" id="ARBA00023136"/>
    </source>
</evidence>
<keyword evidence="14" id="KW-0966">Cell projection</keyword>
<dbReference type="GO" id="GO:0071973">
    <property type="term" value="P:bacterial-type flagellum-dependent cell motility"/>
    <property type="evidence" value="ECO:0007669"/>
    <property type="project" value="InterPro"/>
</dbReference>
<evidence type="ECO:0000256" key="2">
    <source>
        <dbReference type="ARBA" id="ARBA00004651"/>
    </source>
</evidence>
<dbReference type="GO" id="GO:0003774">
    <property type="term" value="F:cytoskeletal motor activity"/>
    <property type="evidence" value="ECO:0007669"/>
    <property type="project" value="InterPro"/>
</dbReference>
<keyword evidence="14" id="KW-0282">Flagellum</keyword>
<accession>A0A8K0V7R2</accession>
<keyword evidence="5 11" id="KW-0812">Transmembrane</keyword>
<organism evidence="14 15">
    <name type="scientific">Szabonella alba</name>
    <dbReference type="NCBI Taxonomy" id="2804194"/>
    <lineage>
        <taxon>Bacteria</taxon>
        <taxon>Pseudomonadati</taxon>
        <taxon>Pseudomonadota</taxon>
        <taxon>Alphaproteobacteria</taxon>
        <taxon>Rhodobacterales</taxon>
        <taxon>Paracoccaceae</taxon>
        <taxon>Szabonella</taxon>
    </lineage>
</organism>
<dbReference type="PIRSF" id="PIRSF004862">
    <property type="entry name" value="FliF"/>
    <property type="match status" value="1"/>
</dbReference>
<evidence type="ECO:0000259" key="12">
    <source>
        <dbReference type="Pfam" id="PF01514"/>
    </source>
</evidence>
<evidence type="ECO:0000256" key="4">
    <source>
        <dbReference type="ARBA" id="ARBA00022475"/>
    </source>
</evidence>
<dbReference type="InterPro" id="IPR000067">
    <property type="entry name" value="FlgMring_FliF"/>
</dbReference>
<keyword evidence="7 11" id="KW-0472">Membrane</keyword>
<feature type="domain" description="Flagellar M-ring N-terminal" evidence="12">
    <location>
        <begin position="38"/>
        <end position="203"/>
    </location>
</feature>
<reference evidence="14" key="1">
    <citation type="submission" date="2021-01" db="EMBL/GenBank/DDBJ databases">
        <title>Tabrizicola alba sp. nov. a motile alkaliphilic bacterium isolated from a soda lake.</title>
        <authorList>
            <person name="Szuroczki S."/>
            <person name="Abbaszade G."/>
            <person name="Schumann P."/>
            <person name="Toth E."/>
        </authorList>
    </citation>
    <scope>NUCLEOTIDE SEQUENCE</scope>
    <source>
        <strain evidence="14">DMG-N-6</strain>
    </source>
</reference>
<keyword evidence="8 9" id="KW-0975">Bacterial flagellum</keyword>
<evidence type="ECO:0000313" key="15">
    <source>
        <dbReference type="Proteomes" id="UP000648908"/>
    </source>
</evidence>
<feature type="compositionally biased region" description="Basic and acidic residues" evidence="10">
    <location>
        <begin position="313"/>
        <end position="323"/>
    </location>
</feature>
<dbReference type="PANTHER" id="PTHR30046:SF0">
    <property type="entry name" value="FLAGELLAR M-RING PROTEIN"/>
    <property type="match status" value="1"/>
</dbReference>
<dbReference type="PRINTS" id="PR01009">
    <property type="entry name" value="FLGMRINGFLIF"/>
</dbReference>
<dbReference type="InterPro" id="IPR045851">
    <property type="entry name" value="AMP-bd_C_sf"/>
</dbReference>
<dbReference type="GO" id="GO:0005886">
    <property type="term" value="C:plasma membrane"/>
    <property type="evidence" value="ECO:0007669"/>
    <property type="project" value="UniProtKB-SubCell"/>
</dbReference>
<feature type="domain" description="Flagellar M-ring C-terminal" evidence="13">
    <location>
        <begin position="235"/>
        <end position="395"/>
    </location>
</feature>
<comment type="subcellular location">
    <subcellularLocation>
        <location evidence="1 9">Bacterial flagellum basal body</location>
    </subcellularLocation>
    <subcellularLocation>
        <location evidence="2">Cell membrane</location>
        <topology evidence="2">Multi-pass membrane protein</topology>
    </subcellularLocation>
</comment>
<keyword evidence="15" id="KW-1185">Reference proteome</keyword>
<dbReference type="Proteomes" id="UP000648908">
    <property type="component" value="Unassembled WGS sequence"/>
</dbReference>
<dbReference type="Pfam" id="PF01514">
    <property type="entry name" value="YscJ_FliF"/>
    <property type="match status" value="1"/>
</dbReference>
<dbReference type="InterPro" id="IPR006182">
    <property type="entry name" value="FliF_N_dom"/>
</dbReference>
<evidence type="ECO:0000313" key="14">
    <source>
        <dbReference type="EMBL" id="MBL4917032.1"/>
    </source>
</evidence>
<keyword evidence="4" id="KW-1003">Cell membrane</keyword>
<dbReference type="Gene3D" id="3.30.300.30">
    <property type="match status" value="1"/>
</dbReference>
<keyword evidence="6 11" id="KW-1133">Transmembrane helix</keyword>
<evidence type="ECO:0000256" key="9">
    <source>
        <dbReference type="PIRNR" id="PIRNR004862"/>
    </source>
</evidence>
<protein>
    <recommendedName>
        <fullName evidence="9">Flagellar M-ring protein</fullName>
    </recommendedName>
</protein>
<sequence length="535" mass="56230">MQNLVTLWSGMPMRHRVIVAGATLLVFLAVLGLTRMAARPTMALLYSGLDPTAAGQVVQALEQRGVPFAVEGDSIRVDAAQRDSLRMTLAAEGLPRTGTAGYELLDGLSGFGTTAQMFDAAYWRAREGELARTILASPAIRAARVHIAQAPTQPFQRDRKASASVTVTPAGGAISADQARALRHLVAAAVPGLLPEDVAVIDSVNGVVPSNDAAVPALAGDARAAELKRNIERLLSARVGPGRALVEVAVDLDTASESVVERRLDPQGRVVISSDTEENSRSATEPSGAVTVASNLPEGDAGAGAQGSSSQSESRERVNYELSETRREVQRAAGGVRRLSVAVLIDGETVTAQDGSRSFQPRAEAELTALRELVASAAGIDESRGDVLTLKSMIFEPLPEALAASDAGFLAQIGPLDIMRLIQIAVLGLVVLVLALFVLRPLLLSAPARREDHAMLGPPAGAAPEGVARTVLTGEIDDGSDPPGPMIAYTPRPQAAPSPGDPDPVDRLRNLIAERQAESLEILRGWMEAEEERTS</sequence>
<comment type="caution">
    <text evidence="14">The sequence shown here is derived from an EMBL/GenBank/DDBJ whole genome shotgun (WGS) entry which is preliminary data.</text>
</comment>
<evidence type="ECO:0000256" key="6">
    <source>
        <dbReference type="ARBA" id="ARBA00022989"/>
    </source>
</evidence>
<proteinExistence type="inferred from homology"/>
<dbReference type="PANTHER" id="PTHR30046">
    <property type="entry name" value="FLAGELLAR M-RING PROTEIN"/>
    <property type="match status" value="1"/>
</dbReference>
<evidence type="ECO:0000256" key="5">
    <source>
        <dbReference type="ARBA" id="ARBA00022692"/>
    </source>
</evidence>
<dbReference type="Pfam" id="PF08345">
    <property type="entry name" value="YscJ_FliF_C"/>
    <property type="match status" value="1"/>
</dbReference>
<dbReference type="GO" id="GO:0009431">
    <property type="term" value="C:bacterial-type flagellum basal body, MS ring"/>
    <property type="evidence" value="ECO:0007669"/>
    <property type="project" value="InterPro"/>
</dbReference>
<feature type="region of interest" description="Disordered" evidence="10">
    <location>
        <begin position="474"/>
        <end position="506"/>
    </location>
</feature>
<gene>
    <name evidence="14" type="primary">fliF</name>
    <name evidence="14" type="ORF">JL811_07320</name>
</gene>
<dbReference type="NCBIfam" id="TIGR00206">
    <property type="entry name" value="fliF"/>
    <property type="match status" value="1"/>
</dbReference>
<evidence type="ECO:0000256" key="8">
    <source>
        <dbReference type="ARBA" id="ARBA00023143"/>
    </source>
</evidence>